<feature type="transmembrane region" description="Helical" evidence="1">
    <location>
        <begin position="6"/>
        <end position="29"/>
    </location>
</feature>
<keyword evidence="1" id="KW-1133">Transmembrane helix</keyword>
<dbReference type="RefSeq" id="WP_286277218.1">
    <property type="nucleotide sequence ID" value="NZ_AP027731.1"/>
</dbReference>
<accession>A0ABN6XUF8</accession>
<evidence type="ECO:0000313" key="2">
    <source>
        <dbReference type="EMBL" id="BDZ47281.1"/>
    </source>
</evidence>
<dbReference type="EMBL" id="AP027731">
    <property type="protein sequence ID" value="BDZ47281.1"/>
    <property type="molecule type" value="Genomic_DNA"/>
</dbReference>
<sequence>MPWWSWVLIWVLLVLAMLGMLALFGWWLFRKAMTAFEALGELTSKLELLDAASDEVSPRHFTNAILRDRAEVQEAHRVLADLRADRKRVRRESRLARGKLLVTADLRKRTFPWESSATHSDGRT</sequence>
<evidence type="ECO:0000313" key="3">
    <source>
        <dbReference type="Proteomes" id="UP001321498"/>
    </source>
</evidence>
<reference evidence="3" key="1">
    <citation type="journal article" date="2019" name="Int. J. Syst. Evol. Microbiol.">
        <title>The Global Catalogue of Microorganisms (GCM) 10K type strain sequencing project: providing services to taxonomists for standard genome sequencing and annotation.</title>
        <authorList>
            <consortium name="The Broad Institute Genomics Platform"/>
            <consortium name="The Broad Institute Genome Sequencing Center for Infectious Disease"/>
            <person name="Wu L."/>
            <person name="Ma J."/>
        </authorList>
    </citation>
    <scope>NUCLEOTIDE SEQUENCE [LARGE SCALE GENOMIC DNA]</scope>
    <source>
        <strain evidence="3">NBRC 108725</strain>
    </source>
</reference>
<protein>
    <recommendedName>
        <fullName evidence="4">DUF2746 domain-containing protein</fullName>
    </recommendedName>
</protein>
<dbReference type="Proteomes" id="UP001321498">
    <property type="component" value="Chromosome"/>
</dbReference>
<proteinExistence type="predicted"/>
<evidence type="ECO:0008006" key="4">
    <source>
        <dbReference type="Google" id="ProtNLM"/>
    </source>
</evidence>
<keyword evidence="1" id="KW-0472">Membrane</keyword>
<gene>
    <name evidence="2" type="ORF">GCM10025866_31900</name>
</gene>
<organism evidence="2 3">
    <name type="scientific">Naasia aerilata</name>
    <dbReference type="NCBI Taxonomy" id="1162966"/>
    <lineage>
        <taxon>Bacteria</taxon>
        <taxon>Bacillati</taxon>
        <taxon>Actinomycetota</taxon>
        <taxon>Actinomycetes</taxon>
        <taxon>Micrococcales</taxon>
        <taxon>Microbacteriaceae</taxon>
        <taxon>Naasia</taxon>
    </lineage>
</organism>
<keyword evidence="1" id="KW-0812">Transmembrane</keyword>
<keyword evidence="3" id="KW-1185">Reference proteome</keyword>
<evidence type="ECO:0000256" key="1">
    <source>
        <dbReference type="SAM" id="Phobius"/>
    </source>
</evidence>
<name>A0ABN6XUF8_9MICO</name>